<dbReference type="EMBL" id="FOSH01000014">
    <property type="protein sequence ID" value="SFK54059.1"/>
    <property type="molecule type" value="Genomic_DNA"/>
</dbReference>
<keyword evidence="3" id="KW-1185">Reference proteome</keyword>
<organism evidence="2 3">
    <name type="scientific">Methylophaga sulfidovorans</name>
    <dbReference type="NCBI Taxonomy" id="45496"/>
    <lineage>
        <taxon>Bacteria</taxon>
        <taxon>Pseudomonadati</taxon>
        <taxon>Pseudomonadota</taxon>
        <taxon>Gammaproteobacteria</taxon>
        <taxon>Thiotrichales</taxon>
        <taxon>Piscirickettsiaceae</taxon>
        <taxon>Methylophaga</taxon>
    </lineage>
</organism>
<dbReference type="STRING" id="45496.SAMN04488079_11413"/>
<feature type="transmembrane region" description="Helical" evidence="1">
    <location>
        <begin position="30"/>
        <end position="51"/>
    </location>
</feature>
<sequence length="83" mass="9309">MAFKVRKNSWGQILESFGHRIKNGFKSPKFVGWAFLFLLIGGMGVWLPWAITKELSSQSLFTYSIAILGGLLIDSFLKDGNNL</sequence>
<name>A0A1I4AEA4_9GAMM</name>
<reference evidence="3" key="1">
    <citation type="submission" date="2016-10" db="EMBL/GenBank/DDBJ databases">
        <authorList>
            <person name="Varghese N."/>
            <person name="Submissions S."/>
        </authorList>
    </citation>
    <scope>NUCLEOTIDE SEQUENCE [LARGE SCALE GENOMIC DNA]</scope>
    <source>
        <strain evidence="3">DSM 11578</strain>
    </source>
</reference>
<evidence type="ECO:0000313" key="2">
    <source>
        <dbReference type="EMBL" id="SFK54059.1"/>
    </source>
</evidence>
<dbReference type="RefSeq" id="WP_091714798.1">
    <property type="nucleotide sequence ID" value="NZ_FOSH01000014.1"/>
</dbReference>
<evidence type="ECO:0000313" key="3">
    <source>
        <dbReference type="Proteomes" id="UP000198924"/>
    </source>
</evidence>
<keyword evidence="1" id="KW-1133">Transmembrane helix</keyword>
<gene>
    <name evidence="2" type="ORF">SAMN04488079_11413</name>
</gene>
<dbReference type="Proteomes" id="UP000198924">
    <property type="component" value="Unassembled WGS sequence"/>
</dbReference>
<accession>A0A1I4AEA4</accession>
<protein>
    <submittedName>
        <fullName evidence="2">Uncharacterized protein</fullName>
    </submittedName>
</protein>
<proteinExistence type="predicted"/>
<keyword evidence="1" id="KW-0472">Membrane</keyword>
<dbReference type="AlphaFoldDB" id="A0A1I4AEA4"/>
<keyword evidence="1" id="KW-0812">Transmembrane</keyword>
<evidence type="ECO:0000256" key="1">
    <source>
        <dbReference type="SAM" id="Phobius"/>
    </source>
</evidence>